<keyword evidence="5 10" id="KW-0863">Zinc-finger</keyword>
<dbReference type="GeneID" id="108930325"/>
<evidence type="ECO:0000256" key="10">
    <source>
        <dbReference type="PROSITE-ProRule" id="PRU00042"/>
    </source>
</evidence>
<keyword evidence="8" id="KW-0804">Transcription</keyword>
<dbReference type="RefSeq" id="XP_018601039.1">
    <property type="nucleotide sequence ID" value="XM_018745523.2"/>
</dbReference>
<sequence>MTVQLHNQQYSCFLHQANKLRQLGAFCDTVIVVESQTFRAHSLLLACASKKLENVLSSRQHGQQYHCTLDLLSSRTFQQILDYVYTETLEVSTEDLHGLFKAAQLLEMHQLGEQCRAQLETLNSAPDACQEEAGAAQQAPLDMLQGSPSREEQSDLEVIERSSSPPHHLKNPRPDSTLLVAVPPRVSVIASTAQGALKPTPSRSPRLGWHPIPSSPRMALTSTDFMALRTLHPSEHLVACPFPVPTPVYPLFSPSGLPQSHHSSIMGYAGILHPFHHALIPGSRELDVSVKHNLQRKSGLMDAALMGSMPEEEKRKLQERIDKRFHCRPHGKEFLDSHRLQMHAGVASGPGEVPLGCKHCGRYFRDESALRSHRRVHSGEKPYQCERCPKRFSLKHQLDTHHRVHTGEKPFECRICGQRSRDYSAMIKHLRTHGGAAPYQCTACLEFCSSLAAMQKHVKTHPAKDFPLDWSINSTYLYNCHS</sequence>
<accession>A0A8C9R324</accession>
<evidence type="ECO:0000256" key="3">
    <source>
        <dbReference type="ARBA" id="ARBA00022723"/>
    </source>
</evidence>
<dbReference type="OrthoDB" id="8922241at2759"/>
<dbReference type="PANTHER" id="PTHR24394:SF48">
    <property type="entry name" value="ZINC FINGER PROTEIN 771"/>
    <property type="match status" value="1"/>
</dbReference>
<dbReference type="GO" id="GO:0008270">
    <property type="term" value="F:zinc ion binding"/>
    <property type="evidence" value="ECO:0007669"/>
    <property type="project" value="UniProtKB-KW"/>
</dbReference>
<dbReference type="Gene3D" id="3.30.710.10">
    <property type="entry name" value="Potassium Channel Kv1.1, Chain A"/>
    <property type="match status" value="1"/>
</dbReference>
<evidence type="ECO:0000256" key="6">
    <source>
        <dbReference type="ARBA" id="ARBA00022833"/>
    </source>
</evidence>
<dbReference type="SMART" id="SM00225">
    <property type="entry name" value="BTB"/>
    <property type="match status" value="1"/>
</dbReference>
<evidence type="ECO:0000259" key="13">
    <source>
        <dbReference type="PROSITE" id="PS50157"/>
    </source>
</evidence>
<dbReference type="Gene3D" id="3.30.160.60">
    <property type="entry name" value="Classic Zinc Finger"/>
    <property type="match status" value="3"/>
</dbReference>
<evidence type="ECO:0000256" key="2">
    <source>
        <dbReference type="ARBA" id="ARBA00006991"/>
    </source>
</evidence>
<dbReference type="Pfam" id="PF00096">
    <property type="entry name" value="zf-C2H2"/>
    <property type="match status" value="3"/>
</dbReference>
<evidence type="ECO:0000256" key="4">
    <source>
        <dbReference type="ARBA" id="ARBA00022737"/>
    </source>
</evidence>
<dbReference type="Ensembl" id="ENSSFOT00015003517.2">
    <property type="protein sequence ID" value="ENSSFOP00015003460.2"/>
    <property type="gene ID" value="ENSSFOG00015002278.2"/>
</dbReference>
<dbReference type="SMART" id="SM00355">
    <property type="entry name" value="ZnF_C2H2"/>
    <property type="match status" value="4"/>
</dbReference>
<dbReference type="SUPFAM" id="SSF57667">
    <property type="entry name" value="beta-beta-alpha zinc fingers"/>
    <property type="match status" value="3"/>
</dbReference>
<feature type="domain" description="C2H2-type" evidence="13">
    <location>
        <begin position="411"/>
        <end position="438"/>
    </location>
</feature>
<protein>
    <recommendedName>
        <fullName evidence="16">Zinc finger and BTB domain-containing protein 16-A-like</fullName>
    </recommendedName>
</protein>
<dbReference type="InterPro" id="IPR013087">
    <property type="entry name" value="Znf_C2H2_type"/>
</dbReference>
<organism evidence="14 15">
    <name type="scientific">Scleropages formosus</name>
    <name type="common">Asian bonytongue</name>
    <name type="synonym">Osteoglossum formosum</name>
    <dbReference type="NCBI Taxonomy" id="113540"/>
    <lineage>
        <taxon>Eukaryota</taxon>
        <taxon>Metazoa</taxon>
        <taxon>Chordata</taxon>
        <taxon>Craniata</taxon>
        <taxon>Vertebrata</taxon>
        <taxon>Euteleostomi</taxon>
        <taxon>Actinopterygii</taxon>
        <taxon>Neopterygii</taxon>
        <taxon>Teleostei</taxon>
        <taxon>Osteoglossocephala</taxon>
        <taxon>Osteoglossomorpha</taxon>
        <taxon>Osteoglossiformes</taxon>
        <taxon>Osteoglossidae</taxon>
        <taxon>Scleropages</taxon>
    </lineage>
</organism>
<keyword evidence="9" id="KW-0539">Nucleus</keyword>
<dbReference type="SUPFAM" id="SSF54695">
    <property type="entry name" value="POZ domain"/>
    <property type="match status" value="1"/>
</dbReference>
<reference evidence="14 15" key="1">
    <citation type="submission" date="2019-04" db="EMBL/GenBank/DDBJ databases">
        <authorList>
            <consortium name="Wellcome Sanger Institute Data Sharing"/>
        </authorList>
    </citation>
    <scope>NUCLEOTIDE SEQUENCE [LARGE SCALE GENOMIC DNA]</scope>
</reference>
<evidence type="ECO:0000313" key="15">
    <source>
        <dbReference type="Proteomes" id="UP000694397"/>
    </source>
</evidence>
<dbReference type="PANTHER" id="PTHR24394">
    <property type="entry name" value="ZINC FINGER PROTEIN"/>
    <property type="match status" value="1"/>
</dbReference>
<dbReference type="GO" id="GO:0003677">
    <property type="term" value="F:DNA binding"/>
    <property type="evidence" value="ECO:0007669"/>
    <property type="project" value="UniProtKB-KW"/>
</dbReference>
<keyword evidence="4" id="KW-0677">Repeat</keyword>
<evidence type="ECO:0000256" key="8">
    <source>
        <dbReference type="ARBA" id="ARBA00023163"/>
    </source>
</evidence>
<dbReference type="InterPro" id="IPR011333">
    <property type="entry name" value="SKP1/BTB/POZ_sf"/>
</dbReference>
<dbReference type="KEGG" id="sfm:108930325"/>
<dbReference type="AlphaFoldDB" id="A0A8C9R324"/>
<feature type="region of interest" description="Disordered" evidence="11">
    <location>
        <begin position="145"/>
        <end position="176"/>
    </location>
</feature>
<comment type="similarity">
    <text evidence="2">Belongs to the krueppel C2H2-type zinc-finger protein family.</text>
</comment>
<keyword evidence="7" id="KW-0805">Transcription regulation</keyword>
<dbReference type="GO" id="GO:0005634">
    <property type="term" value="C:nucleus"/>
    <property type="evidence" value="ECO:0007669"/>
    <property type="project" value="UniProtKB-SubCell"/>
</dbReference>
<feature type="domain" description="C2H2-type" evidence="13">
    <location>
        <begin position="383"/>
        <end position="410"/>
    </location>
</feature>
<proteinExistence type="inferred from homology"/>
<evidence type="ECO:0000259" key="12">
    <source>
        <dbReference type="PROSITE" id="PS50097"/>
    </source>
</evidence>
<evidence type="ECO:0000256" key="11">
    <source>
        <dbReference type="SAM" id="MobiDB-lite"/>
    </source>
</evidence>
<feature type="domain" description="BTB" evidence="12">
    <location>
        <begin position="27"/>
        <end position="93"/>
    </location>
</feature>
<keyword evidence="15" id="KW-1185">Reference proteome</keyword>
<evidence type="ECO:0000256" key="1">
    <source>
        <dbReference type="ARBA" id="ARBA00004123"/>
    </source>
</evidence>
<keyword evidence="3" id="KW-0479">Metal-binding</keyword>
<dbReference type="InterPro" id="IPR036236">
    <property type="entry name" value="Znf_C2H2_sf"/>
</dbReference>
<evidence type="ECO:0000256" key="9">
    <source>
        <dbReference type="ARBA" id="ARBA00023242"/>
    </source>
</evidence>
<dbReference type="PROSITE" id="PS50097">
    <property type="entry name" value="BTB"/>
    <property type="match status" value="1"/>
</dbReference>
<dbReference type="Pfam" id="PF00651">
    <property type="entry name" value="BTB"/>
    <property type="match status" value="1"/>
</dbReference>
<dbReference type="GeneTree" id="ENSGT00940000154616"/>
<evidence type="ECO:0000256" key="7">
    <source>
        <dbReference type="ARBA" id="ARBA00023015"/>
    </source>
</evidence>
<dbReference type="Proteomes" id="UP000694397">
    <property type="component" value="Chromosome 18"/>
</dbReference>
<evidence type="ECO:0008006" key="16">
    <source>
        <dbReference type="Google" id="ProtNLM"/>
    </source>
</evidence>
<dbReference type="FunFam" id="3.30.160.60:FF:000553">
    <property type="entry name" value="Zinc finger and BTB domain-containing protein 16"/>
    <property type="match status" value="1"/>
</dbReference>
<dbReference type="RefSeq" id="XP_018601038.1">
    <property type="nucleotide sequence ID" value="XM_018745522.2"/>
</dbReference>
<evidence type="ECO:0000313" key="14">
    <source>
        <dbReference type="Ensembl" id="ENSSFOP00015003460.2"/>
    </source>
</evidence>
<keyword evidence="6" id="KW-0862">Zinc</keyword>
<dbReference type="PROSITE" id="PS00028">
    <property type="entry name" value="ZINC_FINGER_C2H2_1"/>
    <property type="match status" value="3"/>
</dbReference>
<reference evidence="14" key="3">
    <citation type="submission" date="2025-09" db="UniProtKB">
        <authorList>
            <consortium name="Ensembl"/>
        </authorList>
    </citation>
    <scope>IDENTIFICATION</scope>
</reference>
<dbReference type="PROSITE" id="PS50157">
    <property type="entry name" value="ZINC_FINGER_C2H2_2"/>
    <property type="match status" value="3"/>
</dbReference>
<gene>
    <name evidence="14" type="primary">zbtb32</name>
</gene>
<name>A0A8C9R324_SCLFO</name>
<dbReference type="GO" id="GO:0000981">
    <property type="term" value="F:DNA-binding transcription factor activity, RNA polymerase II-specific"/>
    <property type="evidence" value="ECO:0007669"/>
    <property type="project" value="TreeGrafter"/>
</dbReference>
<dbReference type="InterPro" id="IPR000210">
    <property type="entry name" value="BTB/POZ_dom"/>
</dbReference>
<comment type="subcellular location">
    <subcellularLocation>
        <location evidence="1">Nucleus</location>
    </subcellularLocation>
</comment>
<dbReference type="FunFam" id="3.30.160.60:FF:000099">
    <property type="entry name" value="Zinc finger protein 79"/>
    <property type="match status" value="1"/>
</dbReference>
<dbReference type="RefSeq" id="XP_018601040.1">
    <property type="nucleotide sequence ID" value="XM_018745524.2"/>
</dbReference>
<evidence type="ECO:0000256" key="5">
    <source>
        <dbReference type="ARBA" id="ARBA00022771"/>
    </source>
</evidence>
<reference evidence="14" key="2">
    <citation type="submission" date="2025-08" db="UniProtKB">
        <authorList>
            <consortium name="Ensembl"/>
        </authorList>
    </citation>
    <scope>IDENTIFICATION</scope>
</reference>
<feature type="domain" description="C2H2-type" evidence="13">
    <location>
        <begin position="355"/>
        <end position="382"/>
    </location>
</feature>
<dbReference type="RefSeq" id="XP_018601037.1">
    <property type="nucleotide sequence ID" value="XM_018745521.2"/>
</dbReference>
<feature type="region of interest" description="Disordered" evidence="11">
    <location>
        <begin position="194"/>
        <end position="215"/>
    </location>
</feature>
<dbReference type="CTD" id="27033"/>
<dbReference type="RefSeq" id="XP_018601041.1">
    <property type="nucleotide sequence ID" value="XM_018745525.2"/>
</dbReference>